<dbReference type="EMBL" id="BSFM01000012">
    <property type="protein sequence ID" value="GLK84349.1"/>
    <property type="molecule type" value="Genomic_DNA"/>
</dbReference>
<evidence type="ECO:0000313" key="3">
    <source>
        <dbReference type="Proteomes" id="UP001143330"/>
    </source>
</evidence>
<reference evidence="2" key="2">
    <citation type="submission" date="2023-01" db="EMBL/GenBank/DDBJ databases">
        <authorList>
            <person name="Sun Q."/>
            <person name="Evtushenko L."/>
        </authorList>
    </citation>
    <scope>NUCLEOTIDE SEQUENCE</scope>
    <source>
        <strain evidence="2">VKM B-2789</strain>
    </source>
</reference>
<name>A0A9W6JYP6_9HYPH</name>
<accession>A0A9W6JYP6</accession>
<keyword evidence="3" id="KW-1185">Reference proteome</keyword>
<gene>
    <name evidence="2" type="ORF">GCM10017653_24190</name>
</gene>
<organism evidence="2 3">
    <name type="scientific">Ancylobacter defluvii</name>
    <dbReference type="NCBI Taxonomy" id="1282440"/>
    <lineage>
        <taxon>Bacteria</taxon>
        <taxon>Pseudomonadati</taxon>
        <taxon>Pseudomonadota</taxon>
        <taxon>Alphaproteobacteria</taxon>
        <taxon>Hyphomicrobiales</taxon>
        <taxon>Xanthobacteraceae</taxon>
        <taxon>Ancylobacter</taxon>
    </lineage>
</organism>
<sequence>MNGTTLSFEAAHETGRNTAVRVTAPTRLRLGFVAVAGRLDRRFGITPERPALPAGLKPRTCGPDAARAQVTVENAARRLSPCRRAPFDKKTCGISAKPLEKCREFLASTRQLYTVAAIGNVGSPSWCHVSPIPELPASAWAPGTPPALPSSARRKRPRD</sequence>
<evidence type="ECO:0000256" key="1">
    <source>
        <dbReference type="SAM" id="MobiDB-lite"/>
    </source>
</evidence>
<dbReference type="AlphaFoldDB" id="A0A9W6JYP6"/>
<feature type="region of interest" description="Disordered" evidence="1">
    <location>
        <begin position="136"/>
        <end position="159"/>
    </location>
</feature>
<proteinExistence type="predicted"/>
<dbReference type="Proteomes" id="UP001143330">
    <property type="component" value="Unassembled WGS sequence"/>
</dbReference>
<protein>
    <submittedName>
        <fullName evidence="2">Uncharacterized protein</fullName>
    </submittedName>
</protein>
<comment type="caution">
    <text evidence="2">The sequence shown here is derived from an EMBL/GenBank/DDBJ whole genome shotgun (WGS) entry which is preliminary data.</text>
</comment>
<evidence type="ECO:0000313" key="2">
    <source>
        <dbReference type="EMBL" id="GLK84349.1"/>
    </source>
</evidence>
<reference evidence="2" key="1">
    <citation type="journal article" date="2014" name="Int. J. Syst. Evol. Microbiol.">
        <title>Complete genome sequence of Corynebacterium casei LMG S-19264T (=DSM 44701T), isolated from a smear-ripened cheese.</title>
        <authorList>
            <consortium name="US DOE Joint Genome Institute (JGI-PGF)"/>
            <person name="Walter F."/>
            <person name="Albersmeier A."/>
            <person name="Kalinowski J."/>
            <person name="Ruckert C."/>
        </authorList>
    </citation>
    <scope>NUCLEOTIDE SEQUENCE</scope>
    <source>
        <strain evidence="2">VKM B-2789</strain>
    </source>
</reference>